<feature type="region of interest" description="Disordered" evidence="1">
    <location>
        <begin position="114"/>
        <end position="153"/>
    </location>
</feature>
<evidence type="ECO:0000313" key="3">
    <source>
        <dbReference type="Proteomes" id="UP000294933"/>
    </source>
</evidence>
<accession>A0A4Y7QME7</accession>
<sequence length="204" mass="23279">MLKRQRPATPPICVSELSPESPVLGHMDSDQTSHSGKRRRIAPPVLDGQQRGSTLAEDDEYEDEEELLNVDRGFAADVTRTGPSWQVPAGEYAEENTKLHWLEFSRHRRAQYMKAMSEHPPLQDWPRRSRGPGRSQTKCDEPSYTVVHRPNPGLPVFMEVEDSKTVKAKYEQQNRLLGSAVRNRMRESGYSRGDADEELSTEFE</sequence>
<feature type="region of interest" description="Disordered" evidence="1">
    <location>
        <begin position="179"/>
        <end position="204"/>
    </location>
</feature>
<proteinExistence type="predicted"/>
<reference evidence="2 3" key="1">
    <citation type="submission" date="2018-06" db="EMBL/GenBank/DDBJ databases">
        <title>A transcriptomic atlas of mushroom development highlights an independent origin of complex multicellularity.</title>
        <authorList>
            <consortium name="DOE Joint Genome Institute"/>
            <person name="Krizsan K."/>
            <person name="Almasi E."/>
            <person name="Merenyi Z."/>
            <person name="Sahu N."/>
            <person name="Viragh M."/>
            <person name="Koszo T."/>
            <person name="Mondo S."/>
            <person name="Kiss B."/>
            <person name="Balint B."/>
            <person name="Kues U."/>
            <person name="Barry K."/>
            <person name="Hegedus J.C."/>
            <person name="Henrissat B."/>
            <person name="Johnson J."/>
            <person name="Lipzen A."/>
            <person name="Ohm R."/>
            <person name="Nagy I."/>
            <person name="Pangilinan J."/>
            <person name="Yan J."/>
            <person name="Xiong Y."/>
            <person name="Grigoriev I.V."/>
            <person name="Hibbett D.S."/>
            <person name="Nagy L.G."/>
        </authorList>
    </citation>
    <scope>NUCLEOTIDE SEQUENCE [LARGE SCALE GENOMIC DNA]</scope>
    <source>
        <strain evidence="2 3">SZMC22713</strain>
    </source>
</reference>
<protein>
    <submittedName>
        <fullName evidence="2">Uncharacterized protein</fullName>
    </submittedName>
</protein>
<name>A0A4Y7QME7_9AGAM</name>
<feature type="region of interest" description="Disordered" evidence="1">
    <location>
        <begin position="1"/>
        <end position="64"/>
    </location>
</feature>
<dbReference type="VEuPathDB" id="FungiDB:BD410DRAFT_781079"/>
<evidence type="ECO:0000313" key="2">
    <source>
        <dbReference type="EMBL" id="TDL28565.1"/>
    </source>
</evidence>
<gene>
    <name evidence="2" type="ORF">BD410DRAFT_781079</name>
</gene>
<evidence type="ECO:0000256" key="1">
    <source>
        <dbReference type="SAM" id="MobiDB-lite"/>
    </source>
</evidence>
<dbReference type="EMBL" id="ML170157">
    <property type="protein sequence ID" value="TDL28565.1"/>
    <property type="molecule type" value="Genomic_DNA"/>
</dbReference>
<feature type="compositionally biased region" description="Acidic residues" evidence="1">
    <location>
        <begin position="195"/>
        <end position="204"/>
    </location>
</feature>
<keyword evidence="3" id="KW-1185">Reference proteome</keyword>
<organism evidence="2 3">
    <name type="scientific">Rickenella mellea</name>
    <dbReference type="NCBI Taxonomy" id="50990"/>
    <lineage>
        <taxon>Eukaryota</taxon>
        <taxon>Fungi</taxon>
        <taxon>Dikarya</taxon>
        <taxon>Basidiomycota</taxon>
        <taxon>Agaricomycotina</taxon>
        <taxon>Agaricomycetes</taxon>
        <taxon>Hymenochaetales</taxon>
        <taxon>Rickenellaceae</taxon>
        <taxon>Rickenella</taxon>
    </lineage>
</organism>
<dbReference type="AlphaFoldDB" id="A0A4Y7QME7"/>
<dbReference type="OrthoDB" id="3262473at2759"/>
<dbReference type="Proteomes" id="UP000294933">
    <property type="component" value="Unassembled WGS sequence"/>
</dbReference>